<dbReference type="PANTHER" id="PTHR46017:SF2">
    <property type="entry name" value="MANNOSYLGLYCERATE HYDROLASE"/>
    <property type="match status" value="1"/>
</dbReference>
<dbReference type="Gene3D" id="3.20.110.10">
    <property type="entry name" value="Glycoside hydrolase 38, N terminal domain"/>
    <property type="match status" value="1"/>
</dbReference>
<evidence type="ECO:0000256" key="4">
    <source>
        <dbReference type="ARBA" id="ARBA00023295"/>
    </source>
</evidence>
<dbReference type="GO" id="GO:0046872">
    <property type="term" value="F:metal ion binding"/>
    <property type="evidence" value="ECO:0007669"/>
    <property type="project" value="UniProtKB-KW"/>
</dbReference>
<evidence type="ECO:0000256" key="2">
    <source>
        <dbReference type="ARBA" id="ARBA00022723"/>
    </source>
</evidence>
<dbReference type="Pfam" id="PF09261">
    <property type="entry name" value="Alpha-mann_mid"/>
    <property type="match status" value="1"/>
</dbReference>
<comment type="similarity">
    <text evidence="1">Belongs to the glycosyl hydrolase 38 family.</text>
</comment>
<keyword evidence="2" id="KW-0479">Metal-binding</keyword>
<dbReference type="Proteomes" id="UP000031972">
    <property type="component" value="Unassembled WGS sequence"/>
</dbReference>
<dbReference type="SUPFAM" id="SSF74650">
    <property type="entry name" value="Galactose mutarotase-like"/>
    <property type="match status" value="1"/>
</dbReference>
<accession>A0A0C2V1Z6</accession>
<comment type="caution">
    <text evidence="6">The sequence shown here is derived from an EMBL/GenBank/DDBJ whole genome shotgun (WGS) entry which is preliminary data.</text>
</comment>
<evidence type="ECO:0000313" key="7">
    <source>
        <dbReference type="Proteomes" id="UP000031972"/>
    </source>
</evidence>
<feature type="domain" description="Glycoside hydrolase family 38 central" evidence="5">
    <location>
        <begin position="278"/>
        <end position="349"/>
    </location>
</feature>
<dbReference type="GO" id="GO:0009313">
    <property type="term" value="P:oligosaccharide catabolic process"/>
    <property type="evidence" value="ECO:0007669"/>
    <property type="project" value="TreeGrafter"/>
</dbReference>
<dbReference type="InterPro" id="IPR000602">
    <property type="entry name" value="Glyco_hydro_38_N"/>
</dbReference>
<dbReference type="InterPro" id="IPR011013">
    <property type="entry name" value="Gal_mutarotase_sf_dom"/>
</dbReference>
<dbReference type="Pfam" id="PF01074">
    <property type="entry name" value="Glyco_hydro_38N"/>
    <property type="match status" value="1"/>
</dbReference>
<evidence type="ECO:0000259" key="5">
    <source>
        <dbReference type="SMART" id="SM00872"/>
    </source>
</evidence>
<dbReference type="RefSeq" id="WP_041061316.1">
    <property type="nucleotide sequence ID" value="NZ_JXRR01000022.1"/>
</dbReference>
<dbReference type="PANTHER" id="PTHR46017">
    <property type="entry name" value="ALPHA-MANNOSIDASE 2C1"/>
    <property type="match status" value="1"/>
</dbReference>
<dbReference type="InterPro" id="IPR037094">
    <property type="entry name" value="Glyco_hydro_38_cen_sf"/>
</dbReference>
<dbReference type="SUPFAM" id="SSF88688">
    <property type="entry name" value="Families 57/38 glycoside transferase middle domain"/>
    <property type="match status" value="1"/>
</dbReference>
<dbReference type="GO" id="GO:0030246">
    <property type="term" value="F:carbohydrate binding"/>
    <property type="evidence" value="ECO:0007669"/>
    <property type="project" value="InterPro"/>
</dbReference>
<dbReference type="PROSITE" id="PS50007">
    <property type="entry name" value="PIPLC_X_DOMAIN"/>
    <property type="match status" value="1"/>
</dbReference>
<dbReference type="Pfam" id="PF07748">
    <property type="entry name" value="Glyco_hydro_38C"/>
    <property type="match status" value="1"/>
</dbReference>
<name>A0A0C2V1Z6_9BACL</name>
<dbReference type="AlphaFoldDB" id="A0A0C2V1Z6"/>
<gene>
    <name evidence="6" type="ORF">KR50_34700</name>
</gene>
<keyword evidence="4" id="KW-0326">Glycosidase</keyword>
<evidence type="ECO:0000256" key="1">
    <source>
        <dbReference type="ARBA" id="ARBA00009792"/>
    </source>
</evidence>
<dbReference type="InterPro" id="IPR015341">
    <property type="entry name" value="Glyco_hydro_38_cen"/>
</dbReference>
<dbReference type="GO" id="GO:0004559">
    <property type="term" value="F:alpha-mannosidase activity"/>
    <property type="evidence" value="ECO:0007669"/>
    <property type="project" value="InterPro"/>
</dbReference>
<evidence type="ECO:0000313" key="6">
    <source>
        <dbReference type="EMBL" id="KIL43067.1"/>
    </source>
</evidence>
<dbReference type="SMART" id="SM00872">
    <property type="entry name" value="Alpha-mann_mid"/>
    <property type="match status" value="1"/>
</dbReference>
<dbReference type="InterPro" id="IPR011682">
    <property type="entry name" value="Glyco_hydro_38_C"/>
</dbReference>
<dbReference type="Gene3D" id="2.70.98.30">
    <property type="entry name" value="Golgi alpha-mannosidase II, domain 4"/>
    <property type="match status" value="1"/>
</dbReference>
<dbReference type="InterPro" id="IPR027291">
    <property type="entry name" value="Glyco_hydro_38_N_sf"/>
</dbReference>
<proteinExistence type="inferred from homology"/>
<dbReference type="GO" id="GO:0006013">
    <property type="term" value="P:mannose metabolic process"/>
    <property type="evidence" value="ECO:0007669"/>
    <property type="project" value="InterPro"/>
</dbReference>
<dbReference type="PATRIC" id="fig|220754.4.peg.3484"/>
<dbReference type="EMBL" id="JXRR01000022">
    <property type="protein sequence ID" value="KIL43067.1"/>
    <property type="molecule type" value="Genomic_DNA"/>
</dbReference>
<dbReference type="InterPro" id="IPR028995">
    <property type="entry name" value="Glyco_hydro_57/38_cen_sf"/>
</dbReference>
<dbReference type="SUPFAM" id="SSF88713">
    <property type="entry name" value="Glycoside hydrolase/deacetylase"/>
    <property type="match status" value="1"/>
</dbReference>
<reference evidence="6 7" key="1">
    <citation type="submission" date="2015-01" db="EMBL/GenBank/DDBJ databases">
        <title>Jeotgalibacillus campisalis genome sequencing.</title>
        <authorList>
            <person name="Goh K.M."/>
            <person name="Chan K.-G."/>
            <person name="Yaakop A.S."/>
            <person name="Ee R."/>
            <person name="Gan H.M."/>
            <person name="Chan C.S."/>
        </authorList>
    </citation>
    <scope>NUCLEOTIDE SEQUENCE [LARGE SCALE GENOMIC DNA]</scope>
    <source>
        <strain evidence="6 7">SF-57</strain>
    </source>
</reference>
<keyword evidence="3 6" id="KW-0378">Hydrolase</keyword>
<keyword evidence="7" id="KW-1185">Reference proteome</keyword>
<evidence type="ECO:0000256" key="3">
    <source>
        <dbReference type="ARBA" id="ARBA00022801"/>
    </source>
</evidence>
<dbReference type="InterPro" id="IPR011330">
    <property type="entry name" value="Glyco_hydro/deAcase_b/a-brl"/>
</dbReference>
<protein>
    <submittedName>
        <fullName evidence="6">Sugar hydrolase</fullName>
    </submittedName>
</protein>
<organism evidence="6 7">
    <name type="scientific">Jeotgalibacillus campisalis</name>
    <dbReference type="NCBI Taxonomy" id="220754"/>
    <lineage>
        <taxon>Bacteria</taxon>
        <taxon>Bacillati</taxon>
        <taxon>Bacillota</taxon>
        <taxon>Bacilli</taxon>
        <taxon>Bacillales</taxon>
        <taxon>Caryophanaceae</taxon>
        <taxon>Jeotgalibacillus</taxon>
    </lineage>
</organism>
<dbReference type="Gene3D" id="1.20.1270.50">
    <property type="entry name" value="Glycoside hydrolase family 38, central domain"/>
    <property type="match status" value="1"/>
</dbReference>
<sequence length="845" mass="97522">MDGVKKAYIINHTHWDREWYETFEVFRFKLRNGLRYVQRLLEEGQMDSFFMDGQTIVLEDYKEIVTSEEFSILASFVKKGKIEVGPWYLLADEFLVSGESIIKNLEIGRKQSHALGSESNIGYLPDTFGHNSQMPQLLRGHGIEWALLWRGAVSDRFENKWKGADGSEVYAFVLPLMEGYYQTYLKSDDFIEKTKDYLTQTKPYLLFDQALILNGADHTFPAPDMQNRVQQLNDNVEGISFEQVKMADFTSAFHRKIPETELQGEQRDPSKIFILPGVYSTRSYLKNQNQLCEDQALYKMEALNVWSKGKSHSEEFMEYIWKMILKNHPHDSICGCSVDEVHEEMETRSQKVLSAIDQFSKDILQDDYPFDYLNSSVENDFLYLINNTPFAGTYPVEARIYIPVEQDLGTIKLFHQKEKIRFDILKRDQREEFMRHILAEPHYGEYAVYDVIMLVPFNGVETKALNIVRLKNEVPEINKTTSSFIENEFYKIEWEKDGLNILDKETGKTYNRQHLFLSTLDAGDTYNYSPPVHDCYSESKLVEVTNLTKANTFESAILHYELTSPASLNQNRTGASEDMVTTILKTKVTLYSDVRFIYFKTTVHNKAKDQKLRIGFEVEPGEISFGDTPFDLIKRKRLKEIEHDAKHNEESIMNQYPTTSTVITGEHQLAHRGLQEYEVDEYEGNVTAFLTLIRSVGWLSRRDLRTRGNGAGPGFETPGAQCIGSYEFEYGLILGKKHHSVNHPKKLRHKVLSQQSYVQKSGDLLFSLTDPGIVFSSFMKKESASFDIRLFNPGEDSRTTEICFGFQPSNIVEVNFNGNVAVELEAAKRLSISFTPKQIKTIRVW</sequence>